<feature type="transmembrane region" description="Helical" evidence="1">
    <location>
        <begin position="206"/>
        <end position="224"/>
    </location>
</feature>
<dbReference type="PANTHER" id="PTHR37312">
    <property type="entry name" value="MEMBRANE-BOUND ACYLTRANSFERASE YKRP-RELATED"/>
    <property type="match status" value="1"/>
</dbReference>
<feature type="transmembrane region" description="Helical" evidence="1">
    <location>
        <begin position="277"/>
        <end position="295"/>
    </location>
</feature>
<feature type="transmembrane region" description="Helical" evidence="1">
    <location>
        <begin position="315"/>
        <end position="338"/>
    </location>
</feature>
<gene>
    <name evidence="3" type="ORF">DXD09_00715</name>
</gene>
<feature type="transmembrane region" description="Helical" evidence="1">
    <location>
        <begin position="38"/>
        <end position="56"/>
    </location>
</feature>
<feature type="transmembrane region" description="Helical" evidence="1">
    <location>
        <begin position="236"/>
        <end position="256"/>
    </location>
</feature>
<dbReference type="GO" id="GO:0016747">
    <property type="term" value="F:acyltransferase activity, transferring groups other than amino-acyl groups"/>
    <property type="evidence" value="ECO:0007669"/>
    <property type="project" value="InterPro"/>
</dbReference>
<dbReference type="RefSeq" id="WP_117642104.1">
    <property type="nucleotide sequence ID" value="NZ_QSQR01000001.1"/>
</dbReference>
<comment type="caution">
    <text evidence="3">The sequence shown here is derived from an EMBL/GenBank/DDBJ whole genome shotgun (WGS) entry which is preliminary data.</text>
</comment>
<proteinExistence type="predicted"/>
<reference evidence="3 4" key="1">
    <citation type="submission" date="2018-08" db="EMBL/GenBank/DDBJ databases">
        <title>A genome reference for cultivated species of the human gut microbiota.</title>
        <authorList>
            <person name="Zou Y."/>
            <person name="Xue W."/>
            <person name="Luo G."/>
        </authorList>
    </citation>
    <scope>NUCLEOTIDE SEQUENCE [LARGE SCALE GENOMIC DNA]</scope>
    <source>
        <strain evidence="3 4">TF10-9AT</strain>
    </source>
</reference>
<feature type="domain" description="Acyltransferase 3" evidence="2">
    <location>
        <begin position="13"/>
        <end position="320"/>
    </location>
</feature>
<keyword evidence="1" id="KW-0812">Transmembrane</keyword>
<dbReference type="Pfam" id="PF01757">
    <property type="entry name" value="Acyl_transf_3"/>
    <property type="match status" value="1"/>
</dbReference>
<evidence type="ECO:0000259" key="2">
    <source>
        <dbReference type="Pfam" id="PF01757"/>
    </source>
</evidence>
<name>A0A8B2Z5K9_9LACO</name>
<feature type="transmembrane region" description="Helical" evidence="1">
    <location>
        <begin position="77"/>
        <end position="95"/>
    </location>
</feature>
<keyword evidence="1" id="KW-0472">Membrane</keyword>
<evidence type="ECO:0000313" key="3">
    <source>
        <dbReference type="EMBL" id="RGK48290.1"/>
    </source>
</evidence>
<accession>A0A8B2Z5K9</accession>
<sequence length="347" mass="39475">MTETQQVKKPRLQYVDIARGIAMICIILGHLGNPSINRVVFTFHVPIFFFITGYFTSTKRSLPEFTKNKARTLLVPYAMACLVIIILGTLLGLHYGNAADAFKGWIYASIYGAGDSYTVPFYIKGIGAIWFLWATFWGSVFLRISLDFNKYTRVFSIFALFALGCYTRRLFWFPLSIQAGACATLFMYMGYLLRQNKDTLLALPKEAKVFSTVLAFVTWFSFMKNFQSFWLVHCDIGRGMVDVLGCICACACVIMISKFIDDRMSFIGRPLACFGRYSLLVLCVHIIELDLFPWWRVAWKLVQHGVLPANYISQLLFIIAGKLVIDLGLAFILSRIPLARKAFGFRN</sequence>
<dbReference type="AlphaFoldDB" id="A0A8B2Z5K9"/>
<protein>
    <submittedName>
        <fullName evidence="3">Acyltransferase</fullName>
    </submittedName>
</protein>
<evidence type="ECO:0000256" key="1">
    <source>
        <dbReference type="SAM" id="Phobius"/>
    </source>
</evidence>
<dbReference type="InterPro" id="IPR002656">
    <property type="entry name" value="Acyl_transf_3_dom"/>
</dbReference>
<feature type="transmembrane region" description="Helical" evidence="1">
    <location>
        <begin position="12"/>
        <end position="32"/>
    </location>
</feature>
<dbReference type="InterPro" id="IPR052734">
    <property type="entry name" value="Nod_factor_acetyltransferase"/>
</dbReference>
<organism evidence="3 4">
    <name type="scientific">Ligilactobacillus ruminis</name>
    <dbReference type="NCBI Taxonomy" id="1623"/>
    <lineage>
        <taxon>Bacteria</taxon>
        <taxon>Bacillati</taxon>
        <taxon>Bacillota</taxon>
        <taxon>Bacilli</taxon>
        <taxon>Lactobacillales</taxon>
        <taxon>Lactobacillaceae</taxon>
        <taxon>Ligilactobacillus</taxon>
    </lineage>
</organism>
<dbReference type="EMBL" id="QSQR01000001">
    <property type="protein sequence ID" value="RGK48290.1"/>
    <property type="molecule type" value="Genomic_DNA"/>
</dbReference>
<dbReference type="Proteomes" id="UP000260790">
    <property type="component" value="Unassembled WGS sequence"/>
</dbReference>
<dbReference type="PANTHER" id="PTHR37312:SF1">
    <property type="entry name" value="MEMBRANE-BOUND ACYLTRANSFERASE YKRP-RELATED"/>
    <property type="match status" value="1"/>
</dbReference>
<keyword evidence="1" id="KW-1133">Transmembrane helix</keyword>
<keyword evidence="3" id="KW-0808">Transferase</keyword>
<keyword evidence="3" id="KW-0012">Acyltransferase</keyword>
<evidence type="ECO:0000313" key="4">
    <source>
        <dbReference type="Proteomes" id="UP000260790"/>
    </source>
</evidence>
<feature type="transmembrane region" description="Helical" evidence="1">
    <location>
        <begin position="177"/>
        <end position="194"/>
    </location>
</feature>
<feature type="transmembrane region" description="Helical" evidence="1">
    <location>
        <begin position="121"/>
        <end position="142"/>
    </location>
</feature>